<dbReference type="OrthoDB" id="9131041at2"/>
<evidence type="ECO:0000259" key="5">
    <source>
        <dbReference type="PROSITE" id="PS51462"/>
    </source>
</evidence>
<accession>A0A1H9Y9U0</accession>
<reference evidence="6 7" key="1">
    <citation type="submission" date="2016-10" db="EMBL/GenBank/DDBJ databases">
        <authorList>
            <person name="de Groot N.N."/>
        </authorList>
    </citation>
    <scope>NUCLEOTIDE SEQUENCE [LARGE SCALE GENOMIC DNA]</scope>
    <source>
        <strain evidence="6 7">IBRC-M 10780</strain>
    </source>
</reference>
<dbReference type="Pfam" id="PF00293">
    <property type="entry name" value="NUDIX"/>
    <property type="match status" value="1"/>
</dbReference>
<keyword evidence="2 4" id="KW-0378">Hydrolase</keyword>
<keyword evidence="7" id="KW-1185">Reference proteome</keyword>
<dbReference type="GO" id="GO:0016787">
    <property type="term" value="F:hydrolase activity"/>
    <property type="evidence" value="ECO:0007669"/>
    <property type="project" value="UniProtKB-KW"/>
</dbReference>
<organism evidence="6 7">
    <name type="scientific">Oceanobacillus limi</name>
    <dbReference type="NCBI Taxonomy" id="930131"/>
    <lineage>
        <taxon>Bacteria</taxon>
        <taxon>Bacillati</taxon>
        <taxon>Bacillota</taxon>
        <taxon>Bacilli</taxon>
        <taxon>Bacillales</taxon>
        <taxon>Bacillaceae</taxon>
        <taxon>Oceanobacillus</taxon>
    </lineage>
</organism>
<dbReference type="PRINTS" id="PR00502">
    <property type="entry name" value="NUDIXFAMILY"/>
</dbReference>
<dbReference type="InterPro" id="IPR000086">
    <property type="entry name" value="NUDIX_hydrolase_dom"/>
</dbReference>
<dbReference type="SUPFAM" id="SSF55811">
    <property type="entry name" value="Nudix"/>
    <property type="match status" value="1"/>
</dbReference>
<dbReference type="Gene3D" id="3.90.79.10">
    <property type="entry name" value="Nucleoside Triphosphate Pyrophosphohydrolase"/>
    <property type="match status" value="1"/>
</dbReference>
<dbReference type="InterPro" id="IPR015797">
    <property type="entry name" value="NUDIX_hydrolase-like_dom_sf"/>
</dbReference>
<gene>
    <name evidence="6" type="ORF">SAMN05216389_101277</name>
</gene>
<feature type="domain" description="Nudix hydrolase" evidence="5">
    <location>
        <begin position="1"/>
        <end position="132"/>
    </location>
</feature>
<dbReference type="InterPro" id="IPR020084">
    <property type="entry name" value="NUDIX_hydrolase_CS"/>
</dbReference>
<dbReference type="AlphaFoldDB" id="A0A1H9Y9U0"/>
<proteinExistence type="inferred from homology"/>
<evidence type="ECO:0000256" key="1">
    <source>
        <dbReference type="ARBA" id="ARBA00001946"/>
    </source>
</evidence>
<sequence length="163" mass="18731">MLKYTIAFIKRGNEILLLNREAATWMGSWNGVGGKLEPGETPTACIMREIYEETGIRVNEVVDKGTVTWNVNRAHSDNGMYAFVVELPDTYNFKTPLKTSEGILDWKKIDWILHPDNTGVANLRYFLPKMLESDERQNHHFIYENGQVKAFQSSPNLKFAETF</sequence>
<dbReference type="RefSeq" id="WP_090866050.1">
    <property type="nucleotide sequence ID" value="NZ_FOHE01000001.1"/>
</dbReference>
<dbReference type="STRING" id="930131.SAMN05216389_101277"/>
<dbReference type="Proteomes" id="UP000198618">
    <property type="component" value="Unassembled WGS sequence"/>
</dbReference>
<name>A0A1H9Y9U0_9BACI</name>
<keyword evidence="3" id="KW-0460">Magnesium</keyword>
<evidence type="ECO:0000256" key="4">
    <source>
        <dbReference type="RuleBase" id="RU003476"/>
    </source>
</evidence>
<dbReference type="CDD" id="cd18886">
    <property type="entry name" value="NUDIX_MutT_Nudt1"/>
    <property type="match status" value="1"/>
</dbReference>
<dbReference type="PANTHER" id="PTHR43222:SF2">
    <property type="entry name" value="NUDIX HYDROLASE 23, CHLOROPLASTIC"/>
    <property type="match status" value="1"/>
</dbReference>
<evidence type="ECO:0000313" key="7">
    <source>
        <dbReference type="Proteomes" id="UP000198618"/>
    </source>
</evidence>
<dbReference type="PROSITE" id="PS51462">
    <property type="entry name" value="NUDIX"/>
    <property type="match status" value="1"/>
</dbReference>
<protein>
    <submittedName>
        <fullName evidence="6">8-oxo-dGTP diphosphatase</fullName>
    </submittedName>
</protein>
<dbReference type="EMBL" id="FOHE01000001">
    <property type="protein sequence ID" value="SES65718.1"/>
    <property type="molecule type" value="Genomic_DNA"/>
</dbReference>
<dbReference type="InterPro" id="IPR020476">
    <property type="entry name" value="Nudix_hydrolase"/>
</dbReference>
<comment type="cofactor">
    <cofactor evidence="1">
        <name>Mg(2+)</name>
        <dbReference type="ChEBI" id="CHEBI:18420"/>
    </cofactor>
</comment>
<dbReference type="PROSITE" id="PS00893">
    <property type="entry name" value="NUDIX_BOX"/>
    <property type="match status" value="1"/>
</dbReference>
<evidence type="ECO:0000313" key="6">
    <source>
        <dbReference type="EMBL" id="SES65718.1"/>
    </source>
</evidence>
<dbReference type="PANTHER" id="PTHR43222">
    <property type="entry name" value="NUDIX HYDROLASE 23"/>
    <property type="match status" value="1"/>
</dbReference>
<comment type="similarity">
    <text evidence="4">Belongs to the Nudix hydrolase family.</text>
</comment>
<evidence type="ECO:0000256" key="2">
    <source>
        <dbReference type="ARBA" id="ARBA00022801"/>
    </source>
</evidence>
<evidence type="ECO:0000256" key="3">
    <source>
        <dbReference type="ARBA" id="ARBA00022842"/>
    </source>
</evidence>